<name>A0ABT5FCY6_9GAMM</name>
<evidence type="ECO:0000259" key="2">
    <source>
        <dbReference type="Pfam" id="PF00884"/>
    </source>
</evidence>
<dbReference type="PANTHER" id="PTHR43751">
    <property type="entry name" value="SULFATASE"/>
    <property type="match status" value="1"/>
</dbReference>
<dbReference type="PANTHER" id="PTHR43751:SF3">
    <property type="entry name" value="SULFATASE N-TERMINAL DOMAIN-CONTAINING PROTEIN"/>
    <property type="match status" value="1"/>
</dbReference>
<comment type="caution">
    <text evidence="3">The sequence shown here is derived from an EMBL/GenBank/DDBJ whole genome shotgun (WGS) entry which is preliminary data.</text>
</comment>
<keyword evidence="4" id="KW-1185">Reference proteome</keyword>
<dbReference type="Pfam" id="PF00884">
    <property type="entry name" value="Sulfatase"/>
    <property type="match status" value="1"/>
</dbReference>
<dbReference type="RefSeq" id="WP_272180533.1">
    <property type="nucleotide sequence ID" value="NZ_JAQOMS010000002.1"/>
</dbReference>
<dbReference type="Gene3D" id="3.40.720.10">
    <property type="entry name" value="Alkaline Phosphatase, subunit A"/>
    <property type="match status" value="1"/>
</dbReference>
<reference evidence="3 4" key="1">
    <citation type="submission" date="2023-01" db="EMBL/GenBank/DDBJ databases">
        <title>Psychrosphaera sp. nov., isolated from marine algae.</title>
        <authorList>
            <person name="Bayburt H."/>
            <person name="Choi B.J."/>
            <person name="Kim J.M."/>
            <person name="Choi D.G."/>
            <person name="Jeon C.O."/>
        </authorList>
    </citation>
    <scope>NUCLEOTIDE SEQUENCE [LARGE SCALE GENOMIC DNA]</scope>
    <source>
        <strain evidence="3 4">G1-22</strain>
    </source>
</reference>
<dbReference type="EMBL" id="JAQOMS010000002">
    <property type="protein sequence ID" value="MDC2888994.1"/>
    <property type="molecule type" value="Genomic_DNA"/>
</dbReference>
<proteinExistence type="predicted"/>
<evidence type="ECO:0000313" key="3">
    <source>
        <dbReference type="EMBL" id="MDC2888994.1"/>
    </source>
</evidence>
<dbReference type="InterPro" id="IPR000917">
    <property type="entry name" value="Sulfatase_N"/>
</dbReference>
<dbReference type="InterPro" id="IPR052701">
    <property type="entry name" value="GAG_Ulvan_Degrading_Sulfatases"/>
</dbReference>
<evidence type="ECO:0000256" key="1">
    <source>
        <dbReference type="SAM" id="MobiDB-lite"/>
    </source>
</evidence>
<dbReference type="Proteomes" id="UP001528411">
    <property type="component" value="Unassembled WGS sequence"/>
</dbReference>
<gene>
    <name evidence="3" type="ORF">PN838_09705</name>
</gene>
<sequence length="278" mass="31590">MKILSAILILWFTVMSYGSSATQRPNVVLIFADDLGMGMLSRYGQKIITTPNIDLLAQEGIEFTNYHANTYCAPARWSLLNGLHDGRIGAGPHSKGGFIVKLDRNTPKLSDEQWQRQYDKHIQKLNAKARIDDDTLFLAQVAKDVGYRTAQFGKLDTGFLTWHERVTRHGWDHYVGYYDHARAHGFYPSYLWKNGNKLPLKGNPYANAGKRSESGKEPVGTGGETYSQNVLLNEMLSFMRDHKKTIKTNRFFFITARSCHTVLLRLINYTLIISIGKI</sequence>
<protein>
    <submittedName>
        <fullName evidence="3">Sulfatase-like hydrolase/transferase</fullName>
    </submittedName>
</protein>
<feature type="domain" description="Sulfatase N-terminal" evidence="2">
    <location>
        <begin position="25"/>
        <end position="261"/>
    </location>
</feature>
<accession>A0ABT5FCY6</accession>
<dbReference type="InterPro" id="IPR017850">
    <property type="entry name" value="Alkaline_phosphatase_core_sf"/>
</dbReference>
<organism evidence="3 4">
    <name type="scientific">Psychrosphaera algicola</name>
    <dbReference type="NCBI Taxonomy" id="3023714"/>
    <lineage>
        <taxon>Bacteria</taxon>
        <taxon>Pseudomonadati</taxon>
        <taxon>Pseudomonadota</taxon>
        <taxon>Gammaproteobacteria</taxon>
        <taxon>Alteromonadales</taxon>
        <taxon>Pseudoalteromonadaceae</taxon>
        <taxon>Psychrosphaera</taxon>
    </lineage>
</organism>
<feature type="region of interest" description="Disordered" evidence="1">
    <location>
        <begin position="203"/>
        <end position="222"/>
    </location>
</feature>
<evidence type="ECO:0000313" key="4">
    <source>
        <dbReference type="Proteomes" id="UP001528411"/>
    </source>
</evidence>
<dbReference type="SUPFAM" id="SSF53649">
    <property type="entry name" value="Alkaline phosphatase-like"/>
    <property type="match status" value="1"/>
</dbReference>